<feature type="domain" description="AMPK C-terminal adenylate sensor" evidence="4">
    <location>
        <begin position="79"/>
        <end position="196"/>
    </location>
</feature>
<dbReference type="CDD" id="cd12122">
    <property type="entry name" value="AMPKA_C"/>
    <property type="match status" value="1"/>
</dbReference>
<gene>
    <name evidence="5" type="ORF">ONB1V03_LOCUS4023</name>
</gene>
<proteinExistence type="predicted"/>
<protein>
    <recommendedName>
        <fullName evidence="4">AMPK C-terminal adenylate sensor domain-containing protein</fullName>
    </recommendedName>
</protein>
<reference evidence="5" key="1">
    <citation type="submission" date="2020-11" db="EMBL/GenBank/DDBJ databases">
        <authorList>
            <person name="Tran Van P."/>
        </authorList>
    </citation>
    <scope>NUCLEOTIDE SEQUENCE</scope>
</reference>
<evidence type="ECO:0000313" key="6">
    <source>
        <dbReference type="Proteomes" id="UP000728032"/>
    </source>
</evidence>
<evidence type="ECO:0000256" key="3">
    <source>
        <dbReference type="SAM" id="MobiDB-lite"/>
    </source>
</evidence>
<keyword evidence="1" id="KW-0547">Nucleotide-binding</keyword>
<keyword evidence="2" id="KW-0067">ATP-binding</keyword>
<feature type="region of interest" description="Disordered" evidence="3">
    <location>
        <begin position="17"/>
        <end position="74"/>
    </location>
</feature>
<dbReference type="GO" id="GO:0005524">
    <property type="term" value="F:ATP binding"/>
    <property type="evidence" value="ECO:0007669"/>
    <property type="project" value="UniProtKB-KW"/>
</dbReference>
<name>A0A7R9LK75_9ACAR</name>
<dbReference type="OrthoDB" id="193931at2759"/>
<dbReference type="EMBL" id="OC916113">
    <property type="protein sequence ID" value="CAD7643214.1"/>
    <property type="molecule type" value="Genomic_DNA"/>
</dbReference>
<keyword evidence="6" id="KW-1185">Reference proteome</keyword>
<dbReference type="EMBL" id="CAJPVJ010001288">
    <property type="protein sequence ID" value="CAG2164469.1"/>
    <property type="molecule type" value="Genomic_DNA"/>
</dbReference>
<accession>A0A7R9LK75</accession>
<evidence type="ECO:0000313" key="5">
    <source>
        <dbReference type="EMBL" id="CAD7643214.1"/>
    </source>
</evidence>
<dbReference type="Proteomes" id="UP000728032">
    <property type="component" value="Unassembled WGS sequence"/>
</dbReference>
<evidence type="ECO:0000259" key="4">
    <source>
        <dbReference type="Pfam" id="PF16579"/>
    </source>
</evidence>
<dbReference type="Gene3D" id="3.30.310.80">
    <property type="entry name" value="Kinase associated domain 1, KA1"/>
    <property type="match status" value="1"/>
</dbReference>
<dbReference type="AlphaFoldDB" id="A0A7R9LK75"/>
<dbReference type="InterPro" id="IPR032270">
    <property type="entry name" value="AMPK_C"/>
</dbReference>
<feature type="compositionally biased region" description="Polar residues" evidence="3">
    <location>
        <begin position="33"/>
        <end position="42"/>
    </location>
</feature>
<evidence type="ECO:0000256" key="2">
    <source>
        <dbReference type="ARBA" id="ARBA00022840"/>
    </source>
</evidence>
<dbReference type="InterPro" id="IPR028375">
    <property type="entry name" value="KA1/Ssp2_C"/>
</dbReference>
<sequence>NKRIEDETAKLDIKDFYVASSPPPSNFVDTPARPQSATGNHGQRQRMLSGGNTPVERQRMLSGGNSLDKTKGTPMKRAKWHLGIRSQSKPHDIMNEVYRAMKALDFEWKIVNAFHVRTRRKNPITGKYVKMTLQLYQVDYKSYLLDFKSLACNEDEPNELCASAGSGSNSSDPYNQSQCHHIMEFFEMCASLITQLAR</sequence>
<evidence type="ECO:0000256" key="1">
    <source>
        <dbReference type="ARBA" id="ARBA00022741"/>
    </source>
</evidence>
<dbReference type="SUPFAM" id="SSF103243">
    <property type="entry name" value="KA1-like"/>
    <property type="match status" value="1"/>
</dbReference>
<dbReference type="Pfam" id="PF16579">
    <property type="entry name" value="AdenylateSensor"/>
    <property type="match status" value="1"/>
</dbReference>
<feature type="non-terminal residue" evidence="5">
    <location>
        <position position="198"/>
    </location>
</feature>
<organism evidence="5">
    <name type="scientific">Oppiella nova</name>
    <dbReference type="NCBI Taxonomy" id="334625"/>
    <lineage>
        <taxon>Eukaryota</taxon>
        <taxon>Metazoa</taxon>
        <taxon>Ecdysozoa</taxon>
        <taxon>Arthropoda</taxon>
        <taxon>Chelicerata</taxon>
        <taxon>Arachnida</taxon>
        <taxon>Acari</taxon>
        <taxon>Acariformes</taxon>
        <taxon>Sarcoptiformes</taxon>
        <taxon>Oribatida</taxon>
        <taxon>Brachypylina</taxon>
        <taxon>Oppioidea</taxon>
        <taxon>Oppiidae</taxon>
        <taxon>Oppiella</taxon>
    </lineage>
</organism>